<dbReference type="PROSITE" id="PS50931">
    <property type="entry name" value="HTH_LYSR"/>
    <property type="match status" value="1"/>
</dbReference>
<dbReference type="CDD" id="cd08422">
    <property type="entry name" value="PBP2_CrgA_like"/>
    <property type="match status" value="1"/>
</dbReference>
<dbReference type="InterPro" id="IPR005119">
    <property type="entry name" value="LysR_subst-bd"/>
</dbReference>
<keyword evidence="7" id="KW-1185">Reference proteome</keyword>
<organism evidence="6 7">
    <name type="scientific">Caballeronia concitans</name>
    <dbReference type="NCBI Taxonomy" id="1777133"/>
    <lineage>
        <taxon>Bacteria</taxon>
        <taxon>Pseudomonadati</taxon>
        <taxon>Pseudomonadota</taxon>
        <taxon>Betaproteobacteria</taxon>
        <taxon>Burkholderiales</taxon>
        <taxon>Burkholderiaceae</taxon>
        <taxon>Caballeronia</taxon>
    </lineage>
</organism>
<dbReference type="Gene3D" id="3.40.190.290">
    <property type="match status" value="1"/>
</dbReference>
<evidence type="ECO:0000256" key="4">
    <source>
        <dbReference type="ARBA" id="ARBA00023163"/>
    </source>
</evidence>
<dbReference type="Pfam" id="PF00126">
    <property type="entry name" value="HTH_1"/>
    <property type="match status" value="1"/>
</dbReference>
<name>A0A658R086_9BURK</name>
<dbReference type="InterPro" id="IPR036390">
    <property type="entry name" value="WH_DNA-bd_sf"/>
</dbReference>
<dbReference type="AlphaFoldDB" id="A0A658R086"/>
<dbReference type="PANTHER" id="PTHR30537">
    <property type="entry name" value="HTH-TYPE TRANSCRIPTIONAL REGULATOR"/>
    <property type="match status" value="1"/>
</dbReference>
<dbReference type="Pfam" id="PF03466">
    <property type="entry name" value="LysR_substrate"/>
    <property type="match status" value="1"/>
</dbReference>
<dbReference type="GO" id="GO:0003677">
    <property type="term" value="F:DNA binding"/>
    <property type="evidence" value="ECO:0007669"/>
    <property type="project" value="UniProtKB-KW"/>
</dbReference>
<evidence type="ECO:0000256" key="2">
    <source>
        <dbReference type="ARBA" id="ARBA00023015"/>
    </source>
</evidence>
<dbReference type="Proteomes" id="UP000198263">
    <property type="component" value="Unassembled WGS sequence"/>
</dbReference>
<feature type="domain" description="HTH lysR-type" evidence="5">
    <location>
        <begin position="29"/>
        <end position="86"/>
    </location>
</feature>
<evidence type="ECO:0000259" key="5">
    <source>
        <dbReference type="PROSITE" id="PS50931"/>
    </source>
</evidence>
<keyword evidence="4" id="KW-0804">Transcription</keyword>
<reference evidence="6 7" key="1">
    <citation type="submission" date="2016-01" db="EMBL/GenBank/DDBJ databases">
        <authorList>
            <person name="Peeters C."/>
        </authorList>
    </citation>
    <scope>NUCLEOTIDE SEQUENCE [LARGE SCALE GENOMIC DNA]</scope>
    <source>
        <strain evidence="6">LMG 29315</strain>
    </source>
</reference>
<gene>
    <name evidence="6" type="ORF">AWB72_03712</name>
</gene>
<keyword evidence="2" id="KW-0805">Transcription regulation</keyword>
<accession>A0A658R086</accession>
<dbReference type="SUPFAM" id="SSF46785">
    <property type="entry name" value="Winged helix' DNA-binding domain"/>
    <property type="match status" value="1"/>
</dbReference>
<dbReference type="PANTHER" id="PTHR30537:SF5">
    <property type="entry name" value="HTH-TYPE TRANSCRIPTIONAL ACTIVATOR TTDR-RELATED"/>
    <property type="match status" value="1"/>
</dbReference>
<dbReference type="InterPro" id="IPR000847">
    <property type="entry name" value="LysR_HTH_N"/>
</dbReference>
<dbReference type="GO" id="GO:0003700">
    <property type="term" value="F:DNA-binding transcription factor activity"/>
    <property type="evidence" value="ECO:0007669"/>
    <property type="project" value="InterPro"/>
</dbReference>
<dbReference type="InterPro" id="IPR058163">
    <property type="entry name" value="LysR-type_TF_proteobact-type"/>
</dbReference>
<sequence>MTVKHKRPLRGTSRLILSPFQSPMPAPTLILPGITIFTAIVDTGTFAAAADKLGMSAPGVSRAIARLETRLNIRLFDRTTRTVTLTDDGRRFYEQVMPHLLGLEEAAATASSSTTAVRGRLRVNVDPIFSRLVLGPLLEAFMKAHPELDLELLTRDRLGDIIADGFDLAVRFGEPRNSSLVARKLLDTPVRTVAAPSYIARCGRPATPQALATDAHTCIEFRDPETGRPFAWEFHRKKKRMTVQTRGHLTLNDPGTLLSACLSGYGIAQILELGHEHLIAEGKLIDLFPDWPDERFPLYAFHPSRHHPPAKTRAFLDFVIALTGTRID</sequence>
<comment type="caution">
    <text evidence="6">The sequence shown here is derived from an EMBL/GenBank/DDBJ whole genome shotgun (WGS) entry which is preliminary data.</text>
</comment>
<evidence type="ECO:0000313" key="7">
    <source>
        <dbReference type="Proteomes" id="UP000198263"/>
    </source>
</evidence>
<dbReference type="Gene3D" id="1.10.10.10">
    <property type="entry name" value="Winged helix-like DNA-binding domain superfamily/Winged helix DNA-binding domain"/>
    <property type="match status" value="1"/>
</dbReference>
<keyword evidence="3" id="KW-0238">DNA-binding</keyword>
<dbReference type="FunFam" id="1.10.10.10:FF:000001">
    <property type="entry name" value="LysR family transcriptional regulator"/>
    <property type="match status" value="1"/>
</dbReference>
<evidence type="ECO:0000256" key="1">
    <source>
        <dbReference type="ARBA" id="ARBA00009437"/>
    </source>
</evidence>
<dbReference type="InterPro" id="IPR036388">
    <property type="entry name" value="WH-like_DNA-bd_sf"/>
</dbReference>
<evidence type="ECO:0000256" key="3">
    <source>
        <dbReference type="ARBA" id="ARBA00023125"/>
    </source>
</evidence>
<protein>
    <submittedName>
        <fullName evidence="6">LysR family transcriptional regulator</fullName>
    </submittedName>
</protein>
<proteinExistence type="inferred from homology"/>
<dbReference type="PRINTS" id="PR00039">
    <property type="entry name" value="HTHLYSR"/>
</dbReference>
<comment type="similarity">
    <text evidence="1">Belongs to the LysR transcriptional regulatory family.</text>
</comment>
<dbReference type="SUPFAM" id="SSF53850">
    <property type="entry name" value="Periplasmic binding protein-like II"/>
    <property type="match status" value="1"/>
</dbReference>
<dbReference type="EMBL" id="FCNV02000008">
    <property type="protein sequence ID" value="SAL36976.1"/>
    <property type="molecule type" value="Genomic_DNA"/>
</dbReference>
<evidence type="ECO:0000313" key="6">
    <source>
        <dbReference type="EMBL" id="SAL36976.1"/>
    </source>
</evidence>